<proteinExistence type="predicted"/>
<dbReference type="Proteomes" id="UP000025756">
    <property type="component" value="Unassembled WGS sequence"/>
</dbReference>
<evidence type="ECO:0000313" key="2">
    <source>
        <dbReference type="Proteomes" id="UP000025756"/>
    </source>
</evidence>
<keyword evidence="2" id="KW-1185">Reference proteome</keyword>
<evidence type="ECO:0000313" key="1">
    <source>
        <dbReference type="EMBL" id="KCV35124.1"/>
    </source>
</evidence>
<accession>A0ABR4RIM1</accession>
<sequence length="39" mass="4805">MMPEWSMRGALRNARRPLSVCVVIRIRECYIVYEYPRCW</sequence>
<comment type="caution">
    <text evidence="1">The sequence shown here is derived from an EMBL/GenBank/DDBJ whole genome shotgun (WGS) entry which is preliminary data.</text>
</comment>
<name>A0ABR4RIM1_BORBO</name>
<gene>
    <name evidence="1" type="ORF">L490_5108</name>
</gene>
<dbReference type="EMBL" id="JGWH01000087">
    <property type="protein sequence ID" value="KCV35124.1"/>
    <property type="molecule type" value="Genomic_DNA"/>
</dbReference>
<organism evidence="1 2">
    <name type="scientific">Bordetella bronchiseptica 00-P-2796</name>
    <dbReference type="NCBI Taxonomy" id="1331199"/>
    <lineage>
        <taxon>Bacteria</taxon>
        <taxon>Pseudomonadati</taxon>
        <taxon>Pseudomonadota</taxon>
        <taxon>Betaproteobacteria</taxon>
        <taxon>Burkholderiales</taxon>
        <taxon>Alcaligenaceae</taxon>
        <taxon>Bordetella</taxon>
    </lineage>
</organism>
<reference evidence="1 2" key="1">
    <citation type="submission" date="2014-03" db="EMBL/GenBank/DDBJ databases">
        <title>Genome sequence of Bordetella bronchiseptica.</title>
        <authorList>
            <person name="Harvill E."/>
            <person name="Goodfield L.L."/>
            <person name="Ivanov Y.V."/>
            <person name="Meyer J.A."/>
            <person name="Muse S.J."/>
            <person name="Jacobs N."/>
            <person name="Bendor L."/>
            <person name="Smallridge W.E."/>
            <person name="Brinkac L.M."/>
            <person name="Sanka R."/>
            <person name="Kim M."/>
            <person name="Losada L."/>
        </authorList>
    </citation>
    <scope>NUCLEOTIDE SEQUENCE [LARGE SCALE GENOMIC DNA]</scope>
    <source>
        <strain evidence="1 2">00-P-2796</strain>
    </source>
</reference>
<protein>
    <submittedName>
        <fullName evidence="1">Uncharacterized protein</fullName>
    </submittedName>
</protein>